<evidence type="ECO:0000313" key="2">
    <source>
        <dbReference type="Proteomes" id="UP000578569"/>
    </source>
</evidence>
<organism evidence="1 2">
    <name type="scientific">Sphingomicrobium lutaoense</name>
    <dbReference type="NCBI Taxonomy" id="515949"/>
    <lineage>
        <taxon>Bacteria</taxon>
        <taxon>Pseudomonadati</taxon>
        <taxon>Pseudomonadota</taxon>
        <taxon>Alphaproteobacteria</taxon>
        <taxon>Sphingomonadales</taxon>
        <taxon>Sphingomonadaceae</taxon>
        <taxon>Sphingomicrobium</taxon>
    </lineage>
</organism>
<gene>
    <name evidence="1" type="ORF">FHS50_000360</name>
</gene>
<protein>
    <recommendedName>
        <fullName evidence="3">Multidrug transporter</fullName>
    </recommendedName>
</protein>
<reference evidence="1 2" key="1">
    <citation type="submission" date="2020-08" db="EMBL/GenBank/DDBJ databases">
        <title>Genomic Encyclopedia of Type Strains, Phase IV (KMG-IV): sequencing the most valuable type-strain genomes for metagenomic binning, comparative biology and taxonomic classification.</title>
        <authorList>
            <person name="Goeker M."/>
        </authorList>
    </citation>
    <scope>NUCLEOTIDE SEQUENCE [LARGE SCALE GENOMIC DNA]</scope>
    <source>
        <strain evidence="1 2">DSM 24194</strain>
    </source>
</reference>
<dbReference type="Pfam" id="PF07277">
    <property type="entry name" value="SapC"/>
    <property type="match status" value="1"/>
</dbReference>
<dbReference type="EMBL" id="JACICF010000001">
    <property type="protein sequence ID" value="MBB3763337.1"/>
    <property type="molecule type" value="Genomic_DNA"/>
</dbReference>
<proteinExistence type="predicted"/>
<keyword evidence="2" id="KW-1185">Reference proteome</keyword>
<evidence type="ECO:0000313" key="1">
    <source>
        <dbReference type="EMBL" id="MBB3763337.1"/>
    </source>
</evidence>
<evidence type="ECO:0008006" key="3">
    <source>
        <dbReference type="Google" id="ProtNLM"/>
    </source>
</evidence>
<sequence>MIDMASQAPNPQLPPLYQGLEPINSSKHADWNVRQLMKVPHAATVHAVPATVDEFAMLQKTYPIIFSAGDNPVPLVLMGLNEGVNCYLDEEGGLIDQETYLPAYLRRYPFMLAKLRPDSDELSLCVDPTSGGIGEFDEGEPLFDGKEPSAATKNILNFCEQFETAGQRTQTFMNALKEHDLIMDGEVAIQPAGLEKPFVYRGFQMVDEKKLRDLPGDKLRKLNQEGILPLIFAHLFSLSMIRDLFARQVRQGKGPVDEKDIAAAQQSPASTEA</sequence>
<accession>A0A839YZX9</accession>
<dbReference type="Proteomes" id="UP000578569">
    <property type="component" value="Unassembled WGS sequence"/>
</dbReference>
<dbReference type="AlphaFoldDB" id="A0A839YZX9"/>
<dbReference type="InterPro" id="IPR010836">
    <property type="entry name" value="SapC"/>
</dbReference>
<name>A0A839YZX9_9SPHN</name>
<comment type="caution">
    <text evidence="1">The sequence shown here is derived from an EMBL/GenBank/DDBJ whole genome shotgun (WGS) entry which is preliminary data.</text>
</comment>